<dbReference type="InterPro" id="IPR025824">
    <property type="entry name" value="OB-fold_nuc-bd_dom"/>
</dbReference>
<keyword evidence="10" id="KW-1185">Reference proteome</keyword>
<protein>
    <recommendedName>
        <fullName evidence="5">Exodeoxyribonuclease 7 large subunit</fullName>
        <ecNumber evidence="5">3.1.11.6</ecNumber>
    </recommendedName>
    <alternativeName>
        <fullName evidence="5">Exodeoxyribonuclease VII large subunit</fullName>
        <shortName evidence="5">Exonuclease VII large subunit</shortName>
    </alternativeName>
</protein>
<comment type="function">
    <text evidence="5">Bidirectionally degrades single-stranded DNA into large acid-insoluble oligonucleotides, which are then degraded further into small acid-soluble oligonucleotides.</text>
</comment>
<keyword evidence="1 5" id="KW-0963">Cytoplasm</keyword>
<dbReference type="PANTHER" id="PTHR30008">
    <property type="entry name" value="EXODEOXYRIBONUCLEASE 7 LARGE SUBUNIT"/>
    <property type="match status" value="1"/>
</dbReference>
<dbReference type="NCBIfam" id="TIGR00237">
    <property type="entry name" value="xseA"/>
    <property type="match status" value="1"/>
</dbReference>
<sequence length="512" mass="55255">MDLIDEGTTGNAPEFTVSELSGAVKRVIEGEFGFVRVRGEVGRVSRPRSGHVYLDLKDDRSVISGVMWKGVAARLDQQPEEGMEVIATGRLTTFPGQSKYQIVIDDIRPAGMGALMAMLEKRKAALAAEGLFATERKKALPYLPEIIGVVTSPSGAVIRDILHRLRDRFPRKVLIWPVAVQGAACAPDVARAIAGFNRLSPGGALPRPDLIIVARGGGSVEDLWGFNEEIVVRAAAASEIPLISAVGHETDTTLIDFAADRRAPTPTAAAEIAVPVRLDLLSWVGEAEARMRRALGQGLDRRGQRLRDLSRGLPRLQTLLDGPSQRFDLLADRLPKALRGSVDRRRVTLSETSGSLRPGLLTRALAAEVRGLRETGVRLAPGLSRVISAKTEALGRRADRLTPRPILREIAVGKNQLEGLSRRLAEAGQAQVKGPRDRLAALGRLHETLGYEATLERGFAVVRGDGHVVTTKVDAEAASGLEIQFADGRMKIGGAVRKSKQVMDKPEQGSLF</sequence>
<dbReference type="RefSeq" id="WP_326297999.1">
    <property type="nucleotide sequence ID" value="NZ_JAYLLH010000019.1"/>
</dbReference>
<evidence type="ECO:0000256" key="6">
    <source>
        <dbReference type="RuleBase" id="RU004355"/>
    </source>
</evidence>
<accession>A0ABU6HIH5</accession>
<feature type="domain" description="OB-fold nucleic acid binding" evidence="8">
    <location>
        <begin position="15"/>
        <end position="108"/>
    </location>
</feature>
<keyword evidence="4 5" id="KW-0269">Exonuclease</keyword>
<reference evidence="9 10" key="1">
    <citation type="submission" date="2024-01" db="EMBL/GenBank/DDBJ databases">
        <title>Mesobacterium rodlantinim sp. nov., isolated from shallow sea hydrothermal systems off Kueishantao Island.</title>
        <authorList>
            <person name="Su Z."/>
            <person name="Tang K."/>
        </authorList>
    </citation>
    <scope>NUCLEOTIDE SEQUENCE [LARGE SCALE GENOMIC DNA]</scope>
    <source>
        <strain evidence="9 10">TK19101</strain>
    </source>
</reference>
<organism evidence="9 10">
    <name type="scientific">Mesobacterium hydrothermale</name>
    <dbReference type="NCBI Taxonomy" id="3111907"/>
    <lineage>
        <taxon>Bacteria</taxon>
        <taxon>Pseudomonadati</taxon>
        <taxon>Pseudomonadota</taxon>
        <taxon>Alphaproteobacteria</taxon>
        <taxon>Rhodobacterales</taxon>
        <taxon>Roseobacteraceae</taxon>
        <taxon>Mesobacterium</taxon>
    </lineage>
</organism>
<evidence type="ECO:0000313" key="10">
    <source>
        <dbReference type="Proteomes" id="UP001348149"/>
    </source>
</evidence>
<comment type="caution">
    <text evidence="9">The sequence shown here is derived from an EMBL/GenBank/DDBJ whole genome shotgun (WGS) entry which is preliminary data.</text>
</comment>
<evidence type="ECO:0000313" key="9">
    <source>
        <dbReference type="EMBL" id="MEC3862262.1"/>
    </source>
</evidence>
<dbReference type="Pfam" id="PF02601">
    <property type="entry name" value="Exonuc_VII_L"/>
    <property type="match status" value="1"/>
</dbReference>
<dbReference type="HAMAP" id="MF_00378">
    <property type="entry name" value="Exonuc_7_L"/>
    <property type="match status" value="1"/>
</dbReference>
<evidence type="ECO:0000256" key="1">
    <source>
        <dbReference type="ARBA" id="ARBA00022490"/>
    </source>
</evidence>
<comment type="subunit">
    <text evidence="5">Heterooligomer composed of large and small subunits.</text>
</comment>
<evidence type="ECO:0000256" key="5">
    <source>
        <dbReference type="HAMAP-Rule" id="MF_00378"/>
    </source>
</evidence>
<name>A0ABU6HIH5_9RHOB</name>
<comment type="similarity">
    <text evidence="5 6">Belongs to the XseA family.</text>
</comment>
<feature type="domain" description="Exonuclease VII large subunit C-terminal" evidence="7">
    <location>
        <begin position="131"/>
        <end position="491"/>
    </location>
</feature>
<dbReference type="GO" id="GO:0008855">
    <property type="term" value="F:exodeoxyribonuclease VII activity"/>
    <property type="evidence" value="ECO:0007669"/>
    <property type="project" value="UniProtKB-EC"/>
</dbReference>
<evidence type="ECO:0000256" key="3">
    <source>
        <dbReference type="ARBA" id="ARBA00022801"/>
    </source>
</evidence>
<comment type="subcellular location">
    <subcellularLocation>
        <location evidence="5 6">Cytoplasm</location>
    </subcellularLocation>
</comment>
<evidence type="ECO:0000259" key="7">
    <source>
        <dbReference type="Pfam" id="PF02601"/>
    </source>
</evidence>
<proteinExistence type="inferred from homology"/>
<dbReference type="Pfam" id="PF13742">
    <property type="entry name" value="tRNA_anti_2"/>
    <property type="match status" value="1"/>
</dbReference>
<dbReference type="InterPro" id="IPR020579">
    <property type="entry name" value="Exonuc_VII_lsu_C"/>
</dbReference>
<keyword evidence="3 5" id="KW-0378">Hydrolase</keyword>
<gene>
    <name evidence="5 9" type="primary">xseA</name>
    <name evidence="9" type="ORF">VK792_13290</name>
</gene>
<dbReference type="CDD" id="cd04489">
    <property type="entry name" value="ExoVII_LU_OBF"/>
    <property type="match status" value="1"/>
</dbReference>
<dbReference type="PANTHER" id="PTHR30008:SF0">
    <property type="entry name" value="EXODEOXYRIBONUCLEASE 7 LARGE SUBUNIT"/>
    <property type="match status" value="1"/>
</dbReference>
<keyword evidence="2 5" id="KW-0540">Nuclease</keyword>
<evidence type="ECO:0000256" key="4">
    <source>
        <dbReference type="ARBA" id="ARBA00022839"/>
    </source>
</evidence>
<dbReference type="InterPro" id="IPR003753">
    <property type="entry name" value="Exonuc_VII_L"/>
</dbReference>
<evidence type="ECO:0000259" key="8">
    <source>
        <dbReference type="Pfam" id="PF13742"/>
    </source>
</evidence>
<comment type="catalytic activity">
    <reaction evidence="5 6">
        <text>Exonucleolytic cleavage in either 5'- to 3'- or 3'- to 5'-direction to yield nucleoside 5'-phosphates.</text>
        <dbReference type="EC" id="3.1.11.6"/>
    </reaction>
</comment>
<dbReference type="Proteomes" id="UP001348149">
    <property type="component" value="Unassembled WGS sequence"/>
</dbReference>
<dbReference type="EMBL" id="JAYLLH010000019">
    <property type="protein sequence ID" value="MEC3862262.1"/>
    <property type="molecule type" value="Genomic_DNA"/>
</dbReference>
<dbReference type="EC" id="3.1.11.6" evidence="5"/>
<evidence type="ECO:0000256" key="2">
    <source>
        <dbReference type="ARBA" id="ARBA00022722"/>
    </source>
</evidence>